<name>A0A481Z350_9VIRU</name>
<organism evidence="1">
    <name type="scientific">Pithovirus LCPAC102</name>
    <dbReference type="NCBI Taxonomy" id="2506587"/>
    <lineage>
        <taxon>Viruses</taxon>
        <taxon>Pithoviruses</taxon>
    </lineage>
</organism>
<proteinExistence type="predicted"/>
<evidence type="ECO:0000313" key="1">
    <source>
        <dbReference type="EMBL" id="QBK90293.1"/>
    </source>
</evidence>
<sequence length="661" mass="74537">MREIIILIFVIYVSRGHIYEKSLAGPPSEFKQHRIPDPKDFARIENSVLETLLFNITNLIINYTIPVDTPRNFTFSLSSPCINDFDVSLYDPTGQIVNTRFRQTNFTWGVGNTVQVETSTIFNNMIGNYTLNFRVINTTDIPFELIIIWLNNDDLTVSTYLSSYVIADGKSIDMIADVDLIDTSMSFHDVDVTEAFIEVIDSEGKSYTLPMEKETMSETDEGIWSGTIPLLEQGVFIFSPTICGTFVPVDNLARSISNSSRLSQVDDIHFMRASRHLIIVSNADISIGNKAKIIEKDCDIFFLIIRVKNRGTIDRFRYYTEIWGVDIDGDEFPIVWLGGLTNITNNIVKIQLNKKWLSGISYCDDIILKNTYLADVNTSFPVDNHPEDIQVNKDYDVLEYIKVNSYIKVNITREMREGINPLKRDKKKKRDIEQRIVGLIMLPGYCSNNNPWLSSSDIFTNAFYFNEFNLNLSNDAYARRVVNFIFTTPARVTTYISHSQGGMVSTHILNYYFTDEEDQADGGRLIQSVGTPYQGTALADDVASFARVFGVGCGANSDLSKDGAANWISGISTFLRAEIFYYTTTYPLGSIIDRFCNIGTGLLISDPNDGITELLSGQMPNANNAGNTENQCHTTGMRHPAQYNDRARNIEMNRLAARGIP</sequence>
<dbReference type="Gene3D" id="3.40.50.1820">
    <property type="entry name" value="alpha/beta hydrolase"/>
    <property type="match status" value="1"/>
</dbReference>
<gene>
    <name evidence="1" type="ORF">LCPAC102_02060</name>
</gene>
<accession>A0A481Z350</accession>
<dbReference type="SUPFAM" id="SSF53474">
    <property type="entry name" value="alpha/beta-Hydrolases"/>
    <property type="match status" value="1"/>
</dbReference>
<protein>
    <submittedName>
        <fullName evidence="1">Uncharacterized protein</fullName>
    </submittedName>
</protein>
<dbReference type="EMBL" id="MK500474">
    <property type="protein sequence ID" value="QBK90293.1"/>
    <property type="molecule type" value="Genomic_DNA"/>
</dbReference>
<reference evidence="1" key="1">
    <citation type="journal article" date="2019" name="MBio">
        <title>Virus Genomes from Deep Sea Sediments Expand the Ocean Megavirome and Support Independent Origins of Viral Gigantism.</title>
        <authorList>
            <person name="Backstrom D."/>
            <person name="Yutin N."/>
            <person name="Jorgensen S.L."/>
            <person name="Dharamshi J."/>
            <person name="Homa F."/>
            <person name="Zaremba-Niedwiedzka K."/>
            <person name="Spang A."/>
            <person name="Wolf Y.I."/>
            <person name="Koonin E.V."/>
            <person name="Ettema T.J."/>
        </authorList>
    </citation>
    <scope>NUCLEOTIDE SEQUENCE</scope>
</reference>
<dbReference type="InterPro" id="IPR029058">
    <property type="entry name" value="AB_hydrolase_fold"/>
</dbReference>